<feature type="compositionally biased region" description="Low complexity" evidence="1">
    <location>
        <begin position="172"/>
        <end position="183"/>
    </location>
</feature>
<name>A0A0W8DZZ6_PHYNI</name>
<feature type="compositionally biased region" description="Polar residues" evidence="1">
    <location>
        <begin position="141"/>
        <end position="150"/>
    </location>
</feature>
<proteinExistence type="predicted"/>
<dbReference type="EMBL" id="LNFO01000135">
    <property type="protein sequence ID" value="KUG01992.1"/>
    <property type="molecule type" value="Genomic_DNA"/>
</dbReference>
<organism evidence="2 3">
    <name type="scientific">Phytophthora nicotianae</name>
    <name type="common">Potato buckeye rot agent</name>
    <name type="synonym">Phytophthora parasitica</name>
    <dbReference type="NCBI Taxonomy" id="4792"/>
    <lineage>
        <taxon>Eukaryota</taxon>
        <taxon>Sar</taxon>
        <taxon>Stramenopiles</taxon>
        <taxon>Oomycota</taxon>
        <taxon>Peronosporomycetes</taxon>
        <taxon>Peronosporales</taxon>
        <taxon>Peronosporaceae</taxon>
        <taxon>Phytophthora</taxon>
    </lineage>
</organism>
<protein>
    <submittedName>
        <fullName evidence="2">Uncharacterized protein</fullName>
    </submittedName>
</protein>
<feature type="region of interest" description="Disordered" evidence="1">
    <location>
        <begin position="137"/>
        <end position="186"/>
    </location>
</feature>
<evidence type="ECO:0000313" key="2">
    <source>
        <dbReference type="EMBL" id="KUG01992.1"/>
    </source>
</evidence>
<accession>A0A0W8DZZ6</accession>
<sequence length="259" mass="29311">MATERPRPVLQNELVVAHDDRHSYMQRMHSLAGPGAYKIPSTFQHRTPNLLLRMVQRENYGREFARQNRITATSADTAESPPTYVAKACIDAACKPLFALPITGWLTRDCAPCQLTLANTHRARREQLRKTLQADRWCQDDNVTSPSPSKSGHRASRESSPRATSPNDRAQRSPSPSSRASSPGRLRWTSADLADIVADFGEPAEMDELLSEDAPRMQQKQLCTFSAPLTYQQYLVSTSYLERLKKHQQHRRRQRAASQ</sequence>
<dbReference type="Proteomes" id="UP000052943">
    <property type="component" value="Unassembled WGS sequence"/>
</dbReference>
<dbReference type="AlphaFoldDB" id="A0A0W8DZZ6"/>
<evidence type="ECO:0000256" key="1">
    <source>
        <dbReference type="SAM" id="MobiDB-lite"/>
    </source>
</evidence>
<dbReference type="OrthoDB" id="114663at2759"/>
<gene>
    <name evidence="2" type="ORF">AM587_10007635</name>
</gene>
<reference evidence="2 3" key="1">
    <citation type="submission" date="2015-11" db="EMBL/GenBank/DDBJ databases">
        <title>Genomes and virulence difference between two physiological races of Phytophthora nicotianae.</title>
        <authorList>
            <person name="Liu H."/>
            <person name="Ma X."/>
            <person name="Yu H."/>
            <person name="Fang D."/>
            <person name="Li Y."/>
            <person name="Wang X."/>
            <person name="Wang W."/>
            <person name="Dong Y."/>
            <person name="Xiao B."/>
        </authorList>
    </citation>
    <scope>NUCLEOTIDE SEQUENCE [LARGE SCALE GENOMIC DNA]</scope>
    <source>
        <strain evidence="3">race 0</strain>
    </source>
</reference>
<evidence type="ECO:0000313" key="3">
    <source>
        <dbReference type="Proteomes" id="UP000052943"/>
    </source>
</evidence>
<comment type="caution">
    <text evidence="2">The sequence shown here is derived from an EMBL/GenBank/DDBJ whole genome shotgun (WGS) entry which is preliminary data.</text>
</comment>